<keyword evidence="5" id="KW-1185">Reference proteome</keyword>
<dbReference type="Pfam" id="PF22725">
    <property type="entry name" value="GFO_IDH_MocA_C3"/>
    <property type="match status" value="1"/>
</dbReference>
<feature type="region of interest" description="Disordered" evidence="1">
    <location>
        <begin position="213"/>
        <end position="233"/>
    </location>
</feature>
<dbReference type="EMBL" id="JAKWJU010000002">
    <property type="protein sequence ID" value="MCH6161624.1"/>
    <property type="molecule type" value="Genomic_DNA"/>
</dbReference>
<gene>
    <name evidence="4" type="ORF">MMA15_14845</name>
</gene>
<dbReference type="SUPFAM" id="SSF51735">
    <property type="entry name" value="NAD(P)-binding Rossmann-fold domains"/>
    <property type="match status" value="1"/>
</dbReference>
<evidence type="ECO:0000256" key="1">
    <source>
        <dbReference type="SAM" id="MobiDB-lite"/>
    </source>
</evidence>
<evidence type="ECO:0000259" key="2">
    <source>
        <dbReference type="Pfam" id="PF01408"/>
    </source>
</evidence>
<dbReference type="Pfam" id="PF01408">
    <property type="entry name" value="GFO_IDH_MocA"/>
    <property type="match status" value="1"/>
</dbReference>
<dbReference type="SUPFAM" id="SSF55347">
    <property type="entry name" value="Glyceraldehyde-3-phosphate dehydrogenase-like, C-terminal domain"/>
    <property type="match status" value="1"/>
</dbReference>
<reference evidence="4" key="2">
    <citation type="journal article" date="2023" name="Int. J. Syst. Evol. Microbiol.">
        <title>Streptomyces marispadix sp. nov., isolated from marine beach sediment of the Northern Coast of Portugal.</title>
        <authorList>
            <person name="dos Santos J.D.N."/>
            <person name="Vitorino I.R."/>
            <person name="Kallscheuer N."/>
            <person name="Srivastava A."/>
            <person name="Krautwurst S."/>
            <person name="Marz M."/>
            <person name="Jogler C."/>
            <person name="Lobo Da Cunha A."/>
            <person name="Catita J."/>
            <person name="Goncalves H."/>
            <person name="Gonzalez I."/>
            <person name="Reyes F."/>
            <person name="Lage O.M."/>
        </authorList>
    </citation>
    <scope>NUCLEOTIDE SEQUENCE</scope>
    <source>
        <strain evidence="4">M600PL45_2</strain>
    </source>
</reference>
<feature type="compositionally biased region" description="Gly residues" evidence="1">
    <location>
        <begin position="214"/>
        <end position="226"/>
    </location>
</feature>
<dbReference type="PANTHER" id="PTHR43377">
    <property type="entry name" value="BILIVERDIN REDUCTASE A"/>
    <property type="match status" value="1"/>
</dbReference>
<sequence>MKVGVLSFAHVHAAGYAGLLRRMEGVEVLTSDPDAHSAPPGEERGAELAGRLGVEHVDSYRELFDWGPDAVVVAAENSRHRPLVELAAKHGVDVLCEKPLATTAEDGEAMVAACREAGVRLGVAYPVRFSPAYAALREAVRGGGTGPVLTVAGANNGRLPADARAWFTDAELAGGGALMDHTVHIADLLDELFGDATRAVEVYAQTNNLMYGEGSPGGVPGAGPGGEGRDDRRPVEVETAGLVTVRYDNGAVATIDCSWSHPDHHPTWGGLELQLVGERATVEMDAFGQVVSGFDDRRREGVLLPWGTDLDEAMMRSFLYGTDDENAVRVADGEAGLRSLRIALAGYASARSGQPVRLGD</sequence>
<evidence type="ECO:0000313" key="5">
    <source>
        <dbReference type="Proteomes" id="UP001166784"/>
    </source>
</evidence>
<dbReference type="InterPro" id="IPR000683">
    <property type="entry name" value="Gfo/Idh/MocA-like_OxRdtase_N"/>
</dbReference>
<dbReference type="InterPro" id="IPR055170">
    <property type="entry name" value="GFO_IDH_MocA-like_dom"/>
</dbReference>
<dbReference type="PANTHER" id="PTHR43377:SF1">
    <property type="entry name" value="BILIVERDIN REDUCTASE A"/>
    <property type="match status" value="1"/>
</dbReference>
<dbReference type="Gene3D" id="3.40.50.720">
    <property type="entry name" value="NAD(P)-binding Rossmann-like Domain"/>
    <property type="match status" value="1"/>
</dbReference>
<dbReference type="Proteomes" id="UP001166784">
    <property type="component" value="Unassembled WGS sequence"/>
</dbReference>
<dbReference type="InterPro" id="IPR036291">
    <property type="entry name" value="NAD(P)-bd_dom_sf"/>
</dbReference>
<organism evidence="4 5">
    <name type="scientific">Streptomyces marispadix</name>
    <dbReference type="NCBI Taxonomy" id="2922868"/>
    <lineage>
        <taxon>Bacteria</taxon>
        <taxon>Bacillati</taxon>
        <taxon>Actinomycetota</taxon>
        <taxon>Actinomycetes</taxon>
        <taxon>Kitasatosporales</taxon>
        <taxon>Streptomycetaceae</taxon>
        <taxon>Streptomyces</taxon>
    </lineage>
</organism>
<dbReference type="InterPro" id="IPR051450">
    <property type="entry name" value="Gfo/Idh/MocA_Oxidoreductases"/>
</dbReference>
<name>A0ABS9SZA1_9ACTN</name>
<feature type="domain" description="Gfo/Idh/MocA-like oxidoreductase N-terminal" evidence="2">
    <location>
        <begin position="40"/>
        <end position="125"/>
    </location>
</feature>
<feature type="domain" description="GFO/IDH/MocA-like oxidoreductase" evidence="3">
    <location>
        <begin position="133"/>
        <end position="282"/>
    </location>
</feature>
<proteinExistence type="predicted"/>
<reference evidence="4" key="1">
    <citation type="submission" date="2022-03" db="EMBL/GenBank/DDBJ databases">
        <authorList>
            <person name="Santos J.D.N."/>
            <person name="Kallscheuer N."/>
            <person name="Jogler C."/>
            <person name="Lage O.M."/>
        </authorList>
    </citation>
    <scope>NUCLEOTIDE SEQUENCE</scope>
    <source>
        <strain evidence="4">M600PL45_2</strain>
    </source>
</reference>
<dbReference type="RefSeq" id="WP_241060184.1">
    <property type="nucleotide sequence ID" value="NZ_JAKWJU010000002.1"/>
</dbReference>
<evidence type="ECO:0000259" key="3">
    <source>
        <dbReference type="Pfam" id="PF22725"/>
    </source>
</evidence>
<dbReference type="Gene3D" id="3.30.360.10">
    <property type="entry name" value="Dihydrodipicolinate Reductase, domain 2"/>
    <property type="match status" value="1"/>
</dbReference>
<protein>
    <submittedName>
        <fullName evidence="4">Gfo/Idh/MocA family oxidoreductase</fullName>
    </submittedName>
</protein>
<evidence type="ECO:0000313" key="4">
    <source>
        <dbReference type="EMBL" id="MCH6161624.1"/>
    </source>
</evidence>
<comment type="caution">
    <text evidence="4">The sequence shown here is derived from an EMBL/GenBank/DDBJ whole genome shotgun (WGS) entry which is preliminary data.</text>
</comment>
<accession>A0ABS9SZA1</accession>